<organism evidence="2 3">
    <name type="scientific">Flavobacterium hiemivividum</name>
    <dbReference type="NCBI Taxonomy" id="2541734"/>
    <lineage>
        <taxon>Bacteria</taxon>
        <taxon>Pseudomonadati</taxon>
        <taxon>Bacteroidota</taxon>
        <taxon>Flavobacteriia</taxon>
        <taxon>Flavobacteriales</taxon>
        <taxon>Flavobacteriaceae</taxon>
        <taxon>Flavobacterium</taxon>
    </lineage>
</organism>
<evidence type="ECO:0000313" key="3">
    <source>
        <dbReference type="Proteomes" id="UP000294597"/>
    </source>
</evidence>
<dbReference type="Gene3D" id="2.60.120.10">
    <property type="entry name" value="Jelly Rolls"/>
    <property type="match status" value="1"/>
</dbReference>
<comment type="caution">
    <text evidence="2">The sequence shown here is derived from an EMBL/GenBank/DDBJ whole genome shotgun (WGS) entry which is preliminary data.</text>
</comment>
<dbReference type="InterPro" id="IPR018490">
    <property type="entry name" value="cNMP-bd_dom_sf"/>
</dbReference>
<dbReference type="InterPro" id="IPR014710">
    <property type="entry name" value="RmlC-like_jellyroll"/>
</dbReference>
<reference evidence="2 3" key="1">
    <citation type="submission" date="2019-03" db="EMBL/GenBank/DDBJ databases">
        <title>Flavobacterium TSA-D2 sp. nov., isolated from arctic soil.</title>
        <authorList>
            <person name="Chaudhary D.K."/>
        </authorList>
    </citation>
    <scope>NUCLEOTIDE SEQUENCE [LARGE SCALE GENOMIC DNA]</scope>
    <source>
        <strain evidence="2 3">TSA-D2</strain>
    </source>
</reference>
<keyword evidence="3" id="KW-1185">Reference proteome</keyword>
<dbReference type="Pfam" id="PF00027">
    <property type="entry name" value="cNMP_binding"/>
    <property type="match status" value="1"/>
</dbReference>
<proteinExistence type="predicted"/>
<dbReference type="InterPro" id="IPR000595">
    <property type="entry name" value="cNMP-bd_dom"/>
</dbReference>
<protein>
    <submittedName>
        <fullName evidence="2">Crp/Fnr family transcriptional regulator</fullName>
    </submittedName>
</protein>
<dbReference type="AlphaFoldDB" id="A0A4R5CWQ5"/>
<evidence type="ECO:0000313" key="2">
    <source>
        <dbReference type="EMBL" id="TDE03471.1"/>
    </source>
</evidence>
<gene>
    <name evidence="2" type="ORF">E0F98_10345</name>
</gene>
<dbReference type="EMBL" id="SMFO01000007">
    <property type="protein sequence ID" value="TDE03471.1"/>
    <property type="molecule type" value="Genomic_DNA"/>
</dbReference>
<dbReference type="SUPFAM" id="SSF51206">
    <property type="entry name" value="cAMP-binding domain-like"/>
    <property type="match status" value="1"/>
</dbReference>
<feature type="domain" description="Cyclic nucleotide-binding" evidence="1">
    <location>
        <begin position="21"/>
        <end position="121"/>
    </location>
</feature>
<dbReference type="Proteomes" id="UP000294597">
    <property type="component" value="Unassembled WGS sequence"/>
</dbReference>
<dbReference type="PROSITE" id="PS50042">
    <property type="entry name" value="CNMP_BINDING_3"/>
    <property type="match status" value="1"/>
</dbReference>
<sequence>MEEPNEYLNQFIQHLKETIAFNESEEELIVSCLEIKYLKKKESVLEPGEVSNHMRYIAKGSMRVYHLDENTQEQTLQLGVENWWVNDLYSYLSERPSRMFIQAIESAVLVQISKSKLEILFVKVPQLSNFFRLKMQKAYVVLQERTMENLSLDSFEKYEKFRKDHRNLEQRFPQYIIASYLGMTPEFLSYLRKKHSS</sequence>
<name>A0A4R5CWQ5_9FLAO</name>
<dbReference type="CDD" id="cd00038">
    <property type="entry name" value="CAP_ED"/>
    <property type="match status" value="1"/>
</dbReference>
<accession>A0A4R5CWQ5</accession>
<dbReference type="RefSeq" id="WP_132111141.1">
    <property type="nucleotide sequence ID" value="NZ_SMFO01000007.1"/>
</dbReference>
<evidence type="ECO:0000259" key="1">
    <source>
        <dbReference type="PROSITE" id="PS50042"/>
    </source>
</evidence>